<sequence length="717" mass="80094">MSKTLTLSQAAIAWVERTRRYAVTLDAEADALLTQLHAANATEIALETARQSRACIGLYGYSQSAKAHLLSALCSSGNGRLNVVMPDRYFDYFSHINPGHAAANMALRFTRQASSPDDEWPLRLRLFAEAELVQIFITMAHTQPACRQAEKAIIESRLEKWRSLRQRHPVPGVTAAEVATVARFCRQCRPASQQQIDDALWHQFALVLPYVDLTTRASIWSLLWGEQPELTQQWLALAHVLQQTGNAGEVAAPLSLLVDQFGLPSERFLTQEAHASPEAQNDVVVHPVVEGALLAAVSLPQDPLALLTRELVLSVEDGVLDEVDLLDIPLAPVTSPQPLWQAKLGWLLEHYRQQRQPDVLVICNATANRTQTPATARRLLNWVHETQPLRDTALPGVVWAITPQDARFVSGENLDETVQQLMGNPGHHWGTLQALDKNSLQRLIEWLSHATSFPQRQARIEALHARHRQYLRELLCLLPDNLSSAETVVRELQQQAAHHGDLLDGLVPEVQQFECLLQIRQPREEQVSGLFNDAVDLFAEVHDAPQTVEGNDTGDRAHKLWINHLRQWSRDDSNATRLGLKPATLRQVVAILIAASYRLQLAQQLQQIVQQDENCGAQLHANIANFVAWLGYADVEESERPASRMAKGETIFSAAKRPPMARLTALNDRPVHAASRYVYDWLVALYTRAQENNGFSHPHEVTPEDKNALNTLLSGGQ</sequence>
<dbReference type="InterPro" id="IPR017030">
    <property type="entry name" value="Vir_effector_SfrC"/>
</dbReference>
<gene>
    <name evidence="2" type="ORF">I6M88_01950</name>
</gene>
<organism evidence="2 3">
    <name type="scientific">Citrobacter sedlakii</name>
    <dbReference type="NCBI Taxonomy" id="67826"/>
    <lineage>
        <taxon>Bacteria</taxon>
        <taxon>Pseudomonadati</taxon>
        <taxon>Pseudomonadota</taxon>
        <taxon>Gammaproteobacteria</taxon>
        <taxon>Enterobacterales</taxon>
        <taxon>Enterobacteriaceae</taxon>
        <taxon>Citrobacter</taxon>
        <taxon>Citrobacter freundii complex</taxon>
    </lineage>
</organism>
<evidence type="ECO:0000313" key="3">
    <source>
        <dbReference type="Proteomes" id="UP000746649"/>
    </source>
</evidence>
<feature type="region of interest" description="Disordered" evidence="1">
    <location>
        <begin position="695"/>
        <end position="717"/>
    </location>
</feature>
<accession>A0ABS0ZLN0</accession>
<evidence type="ECO:0000256" key="1">
    <source>
        <dbReference type="SAM" id="MobiDB-lite"/>
    </source>
</evidence>
<protein>
    <submittedName>
        <fullName evidence="2">Virulence effector SrfC</fullName>
    </submittedName>
</protein>
<comment type="caution">
    <text evidence="2">The sequence shown here is derived from an EMBL/GenBank/DDBJ whole genome shotgun (WGS) entry which is preliminary data.</text>
</comment>
<evidence type="ECO:0000313" key="2">
    <source>
        <dbReference type="EMBL" id="MBJ8379743.1"/>
    </source>
</evidence>
<dbReference type="EMBL" id="JADWND010000001">
    <property type="protein sequence ID" value="MBJ8379743.1"/>
    <property type="molecule type" value="Genomic_DNA"/>
</dbReference>
<proteinExistence type="predicted"/>
<name>A0ABS0ZLN0_9ENTR</name>
<reference evidence="2 3" key="1">
    <citation type="submission" date="2020-11" db="EMBL/GenBank/DDBJ databases">
        <title>Enhanced detection system for hospital associated transmission using whole genome sequencing surveillance.</title>
        <authorList>
            <person name="Harrison L.H."/>
            <person name="Van Tyne D."/>
            <person name="Marsh J.W."/>
            <person name="Griffith M.P."/>
            <person name="Snyder D.J."/>
            <person name="Cooper V.S."/>
            <person name="Mustapha M."/>
        </authorList>
    </citation>
    <scope>NUCLEOTIDE SEQUENCE [LARGE SCALE GENOMIC DNA]</scope>
    <source>
        <strain evidence="2 3">CB00117</strain>
    </source>
</reference>
<dbReference type="RefSeq" id="WP_200033276.1">
    <property type="nucleotide sequence ID" value="NZ_JADWND010000001.1"/>
</dbReference>
<feature type="compositionally biased region" description="Basic and acidic residues" evidence="1">
    <location>
        <begin position="697"/>
        <end position="707"/>
    </location>
</feature>
<dbReference type="Proteomes" id="UP000746649">
    <property type="component" value="Unassembled WGS sequence"/>
</dbReference>
<dbReference type="Pfam" id="PF10139">
    <property type="entry name" value="Virul_Fac"/>
    <property type="match status" value="2"/>
</dbReference>
<keyword evidence="3" id="KW-1185">Reference proteome</keyword>
<feature type="compositionally biased region" description="Polar residues" evidence="1">
    <location>
        <begin position="708"/>
        <end position="717"/>
    </location>
</feature>
<dbReference type="PIRSF" id="PIRSF034586">
    <property type="entry name" value="Vir_effector_SfrC"/>
    <property type="match status" value="1"/>
</dbReference>